<evidence type="ECO:0000313" key="3">
    <source>
        <dbReference type="Proteomes" id="UP000001542"/>
    </source>
</evidence>
<sequence length="311" mass="38041">MSEDNDSDADIYETPADLHKPIEHEPVEQEQPEEEKKETEVPTYKYRLKGLDWWITDQQITESLSAIGHVKDLYFKQFHTNGQSSGDVDVEIQSELPVEEINDILSNLKFEDKNIKFESGSSKSKRNSTPNPPEQKDKPKGHAPLLYEDESSPIPSELFRFKPEDKVKSDSKSKKDDSRDKGRDDRGRDRDRSRRDRDRDDRDDRDDRRDRDRDDRDDGYRRDRDRDRDDRDRDDRDRRDRDRDRRDRRDRDRDDRDRRDRRDRDRDDRDRRDRDRDRRHDRDRDRDRKRGSSVSRYDYSSDDDRYYRRRD</sequence>
<feature type="region of interest" description="Disordered" evidence="1">
    <location>
        <begin position="112"/>
        <end position="311"/>
    </location>
</feature>
<keyword evidence="2" id="KW-0396">Initiation factor</keyword>
<dbReference type="InterPro" id="IPR035979">
    <property type="entry name" value="RBD_domain_sf"/>
</dbReference>
<accession>A2E2A9</accession>
<feature type="compositionally biased region" description="Basic and acidic residues" evidence="1">
    <location>
        <begin position="16"/>
        <end position="27"/>
    </location>
</feature>
<evidence type="ECO:0000256" key="1">
    <source>
        <dbReference type="SAM" id="MobiDB-lite"/>
    </source>
</evidence>
<dbReference type="KEGG" id="tva:4771183"/>
<dbReference type="OrthoDB" id="10065185at2759"/>
<dbReference type="InParanoid" id="A2E2A9"/>
<proteinExistence type="predicted"/>
<name>A2E2A9_TRIV3</name>
<keyword evidence="3" id="KW-1185">Reference proteome</keyword>
<evidence type="ECO:0000313" key="2">
    <source>
        <dbReference type="EMBL" id="EAY13209.1"/>
    </source>
</evidence>
<reference evidence="2" key="1">
    <citation type="submission" date="2006-10" db="EMBL/GenBank/DDBJ databases">
        <authorList>
            <person name="Amadeo P."/>
            <person name="Zhao Q."/>
            <person name="Wortman J."/>
            <person name="Fraser-Liggett C."/>
            <person name="Carlton J."/>
        </authorList>
    </citation>
    <scope>NUCLEOTIDE SEQUENCE</scope>
    <source>
        <strain evidence="2">G3</strain>
    </source>
</reference>
<reference evidence="2" key="2">
    <citation type="journal article" date="2007" name="Science">
        <title>Draft genome sequence of the sexually transmitted pathogen Trichomonas vaginalis.</title>
        <authorList>
            <person name="Carlton J.M."/>
            <person name="Hirt R.P."/>
            <person name="Silva J.C."/>
            <person name="Delcher A.L."/>
            <person name="Schatz M."/>
            <person name="Zhao Q."/>
            <person name="Wortman J.R."/>
            <person name="Bidwell S.L."/>
            <person name="Alsmark U.C.M."/>
            <person name="Besteiro S."/>
            <person name="Sicheritz-Ponten T."/>
            <person name="Noel C.J."/>
            <person name="Dacks J.B."/>
            <person name="Foster P.G."/>
            <person name="Simillion C."/>
            <person name="Van de Peer Y."/>
            <person name="Miranda-Saavedra D."/>
            <person name="Barton G.J."/>
            <person name="Westrop G.D."/>
            <person name="Mueller S."/>
            <person name="Dessi D."/>
            <person name="Fiori P.L."/>
            <person name="Ren Q."/>
            <person name="Paulsen I."/>
            <person name="Zhang H."/>
            <person name="Bastida-Corcuera F.D."/>
            <person name="Simoes-Barbosa A."/>
            <person name="Brown M.T."/>
            <person name="Hayes R.D."/>
            <person name="Mukherjee M."/>
            <person name="Okumura C.Y."/>
            <person name="Schneider R."/>
            <person name="Smith A.J."/>
            <person name="Vanacova S."/>
            <person name="Villalvazo M."/>
            <person name="Haas B.J."/>
            <person name="Pertea M."/>
            <person name="Feldblyum T.V."/>
            <person name="Utterback T.R."/>
            <person name="Shu C.L."/>
            <person name="Osoegawa K."/>
            <person name="de Jong P.J."/>
            <person name="Hrdy I."/>
            <person name="Horvathova L."/>
            <person name="Zubacova Z."/>
            <person name="Dolezal P."/>
            <person name="Malik S.B."/>
            <person name="Logsdon J.M. Jr."/>
            <person name="Henze K."/>
            <person name="Gupta A."/>
            <person name="Wang C.C."/>
            <person name="Dunne R.L."/>
            <person name="Upcroft J.A."/>
            <person name="Upcroft P."/>
            <person name="White O."/>
            <person name="Salzberg S.L."/>
            <person name="Tang P."/>
            <person name="Chiu C.-H."/>
            <person name="Lee Y.-S."/>
            <person name="Embley T.M."/>
            <person name="Coombs G.H."/>
            <person name="Mottram J.C."/>
            <person name="Tachezy J."/>
            <person name="Fraser-Liggett C.M."/>
            <person name="Johnson P.J."/>
        </authorList>
    </citation>
    <scope>NUCLEOTIDE SEQUENCE [LARGE SCALE GENOMIC DNA]</scope>
    <source>
        <strain evidence="2">G3</strain>
    </source>
</reference>
<dbReference type="InterPro" id="IPR012677">
    <property type="entry name" value="Nucleotide-bd_a/b_plait_sf"/>
</dbReference>
<gene>
    <name evidence="2" type="ORF">TVAG_097790</name>
</gene>
<dbReference type="GO" id="GO:0003743">
    <property type="term" value="F:translation initiation factor activity"/>
    <property type="evidence" value="ECO:0007669"/>
    <property type="project" value="UniProtKB-KW"/>
</dbReference>
<feature type="region of interest" description="Disordered" evidence="1">
    <location>
        <begin position="1"/>
        <end position="42"/>
    </location>
</feature>
<dbReference type="VEuPathDB" id="TrichDB:TVAG_097790"/>
<dbReference type="RefSeq" id="XP_001325432.1">
    <property type="nucleotide sequence ID" value="XM_001325397.1"/>
</dbReference>
<dbReference type="Proteomes" id="UP000001542">
    <property type="component" value="Unassembled WGS sequence"/>
</dbReference>
<dbReference type="STRING" id="5722.A2E2A9"/>
<organism evidence="2 3">
    <name type="scientific">Trichomonas vaginalis (strain ATCC PRA-98 / G3)</name>
    <dbReference type="NCBI Taxonomy" id="412133"/>
    <lineage>
        <taxon>Eukaryota</taxon>
        <taxon>Metamonada</taxon>
        <taxon>Parabasalia</taxon>
        <taxon>Trichomonadida</taxon>
        <taxon>Trichomonadidae</taxon>
        <taxon>Trichomonas</taxon>
    </lineage>
</organism>
<feature type="compositionally biased region" description="Basic and acidic residues" evidence="1">
    <location>
        <begin position="159"/>
        <end position="290"/>
    </location>
</feature>
<keyword evidence="2" id="KW-0648">Protein biosynthesis</keyword>
<dbReference type="EMBL" id="DS113289">
    <property type="protein sequence ID" value="EAY13209.1"/>
    <property type="molecule type" value="Genomic_DNA"/>
</dbReference>
<dbReference type="Gene3D" id="3.30.70.330">
    <property type="match status" value="1"/>
</dbReference>
<dbReference type="AlphaFoldDB" id="A2E2A9"/>
<dbReference type="SMR" id="A2E2A9"/>
<protein>
    <submittedName>
        <fullName evidence="2">Eukaryotic translation initiation factor 3 subunit 10, putative</fullName>
    </submittedName>
</protein>
<dbReference type="VEuPathDB" id="TrichDB:TVAGG3_0964810"/>
<feature type="compositionally biased region" description="Basic and acidic residues" evidence="1">
    <location>
        <begin position="302"/>
        <end position="311"/>
    </location>
</feature>
<dbReference type="SUPFAM" id="SSF54928">
    <property type="entry name" value="RNA-binding domain, RBD"/>
    <property type="match status" value="1"/>
</dbReference>
<dbReference type="OMA" id="YQTEREM"/>
<dbReference type="GO" id="GO:0003676">
    <property type="term" value="F:nucleic acid binding"/>
    <property type="evidence" value="ECO:0007669"/>
    <property type="project" value="InterPro"/>
</dbReference>
<feature type="compositionally biased region" description="Acidic residues" evidence="1">
    <location>
        <begin position="1"/>
        <end position="11"/>
    </location>
</feature>